<dbReference type="Pfam" id="PF02806">
    <property type="entry name" value="Alpha-amylase_C"/>
    <property type="match status" value="1"/>
</dbReference>
<evidence type="ECO:0000256" key="5">
    <source>
        <dbReference type="ARBA" id="ARBA00012595"/>
    </source>
</evidence>
<keyword evidence="8" id="KW-0106">Calcium</keyword>
<dbReference type="SMART" id="SM00642">
    <property type="entry name" value="Aamy"/>
    <property type="match status" value="1"/>
</dbReference>
<dbReference type="SUPFAM" id="SSF51011">
    <property type="entry name" value="Glycosyl hydrolase domain"/>
    <property type="match status" value="1"/>
</dbReference>
<dbReference type="GO" id="GO:0046872">
    <property type="term" value="F:metal ion binding"/>
    <property type="evidence" value="ECO:0007669"/>
    <property type="project" value="UniProtKB-KW"/>
</dbReference>
<keyword evidence="9" id="KW-0868">Chloride</keyword>
<dbReference type="Gene3D" id="2.60.40.1180">
    <property type="entry name" value="Golgi alpha-mannosidase II"/>
    <property type="match status" value="1"/>
</dbReference>
<comment type="caution">
    <text evidence="14">The sequence shown here is derived from an EMBL/GenBank/DDBJ whole genome shotgun (WGS) entry which is preliminary data.</text>
</comment>
<evidence type="ECO:0000256" key="1">
    <source>
        <dbReference type="ARBA" id="ARBA00000548"/>
    </source>
</evidence>
<dbReference type="CDD" id="cd11317">
    <property type="entry name" value="AmyAc_bac_euk_AmyA"/>
    <property type="match status" value="1"/>
</dbReference>
<evidence type="ECO:0000313" key="15">
    <source>
        <dbReference type="Proteomes" id="UP000749559"/>
    </source>
</evidence>
<dbReference type="AlphaFoldDB" id="A0A8J1TWX9"/>
<keyword evidence="11 13" id="KW-0326">Glycosidase</keyword>
<keyword evidence="7 13" id="KW-0378">Hydrolase</keyword>
<evidence type="ECO:0000256" key="6">
    <source>
        <dbReference type="ARBA" id="ARBA00022723"/>
    </source>
</evidence>
<dbReference type="FunFam" id="3.20.20.80:FF:000056">
    <property type="entry name" value="Pancreatic alpha-amylase"/>
    <property type="match status" value="1"/>
</dbReference>
<name>A0A8J1TWX9_OWEFU</name>
<dbReference type="EC" id="3.2.1.1" evidence="5 13"/>
<dbReference type="InterPro" id="IPR017853">
    <property type="entry name" value="GH"/>
</dbReference>
<dbReference type="PANTHER" id="PTHR43447">
    <property type="entry name" value="ALPHA-AMYLASE"/>
    <property type="match status" value="1"/>
</dbReference>
<reference evidence="14" key="1">
    <citation type="submission" date="2022-03" db="EMBL/GenBank/DDBJ databases">
        <authorList>
            <person name="Martin C."/>
        </authorList>
    </citation>
    <scope>NUCLEOTIDE SEQUENCE</scope>
</reference>
<dbReference type="EMBL" id="CAIIXF020000010">
    <property type="protein sequence ID" value="CAH1797073.1"/>
    <property type="molecule type" value="Genomic_DNA"/>
</dbReference>
<dbReference type="Pfam" id="PF00128">
    <property type="entry name" value="Alpha-amylase"/>
    <property type="match status" value="1"/>
</dbReference>
<dbReference type="PRINTS" id="PR00110">
    <property type="entry name" value="ALPHAAMYLASE"/>
</dbReference>
<gene>
    <name evidence="14" type="ORF">OFUS_LOCUS21412</name>
</gene>
<dbReference type="InterPro" id="IPR006046">
    <property type="entry name" value="Alpha_amylase"/>
</dbReference>
<evidence type="ECO:0000256" key="2">
    <source>
        <dbReference type="ARBA" id="ARBA00001913"/>
    </source>
</evidence>
<proteinExistence type="inferred from homology"/>
<dbReference type="GO" id="GO:0005975">
    <property type="term" value="P:carbohydrate metabolic process"/>
    <property type="evidence" value="ECO:0007669"/>
    <property type="project" value="InterPro"/>
</dbReference>
<comment type="cofactor">
    <cofactor evidence="3">
        <name>chloride</name>
        <dbReference type="ChEBI" id="CHEBI:17996"/>
    </cofactor>
</comment>
<dbReference type="SUPFAM" id="SSF51445">
    <property type="entry name" value="(Trans)glycosidases"/>
    <property type="match status" value="1"/>
</dbReference>
<sequence>MVIINRYITKPPDQPPNSPNKMQGCTLLIVALLFGATLANKSPHCHNGRFGIVHLFEWRWADIAAECERWLGPKNFCGVQISPPNEHRIIDSPDYRPWYQRYQPVSYKLDSRSGNEQELRDMVERCNKAGVRIYADLVINHMTGGGQGQGSSGSYWNADSLSYPAVPFGSGDFNGRDVCNTGSGNIENYNDANQVRNCRLLGLRDLRLGKDYVRGKVADYINNLIDMGMAGFRVDAVKHMWPGDLQNIYSRLKNLNSRYFLSNSRPFIFQEVIDMGGEPIKGTDYTHLGQVTEFKYGKELGDVIRKNNGQRLRYLRNFGEGWGMLRSGDSLVFVDNHDNQRGHGAGGYGSILTHADSKMYKMANAFMMAFPYGTVRIMSSYSWQRNIQGGKDKNDWIGPPSNGGNTKSVPINADNTCGDGWVCEHRWRQIYNMVSFGAKSQNEPLRNWWDNGWQQVAFSRGNKAFIAFNNEDREMDVTLQTGLPAGTYCDIVSGQNGKGNCSGKTIYVGNDGRARIQISNRADDSFIAIMV</sequence>
<dbReference type="InterPro" id="IPR013780">
    <property type="entry name" value="Glyco_hydro_b"/>
</dbReference>
<evidence type="ECO:0000256" key="3">
    <source>
        <dbReference type="ARBA" id="ARBA00001923"/>
    </source>
</evidence>
<keyword evidence="15" id="KW-1185">Reference proteome</keyword>
<evidence type="ECO:0000313" key="14">
    <source>
        <dbReference type="EMBL" id="CAH1797073.1"/>
    </source>
</evidence>
<protein>
    <recommendedName>
        <fullName evidence="5 13">Alpha-amylase</fullName>
        <ecNumber evidence="5 13">3.2.1.1</ecNumber>
    </recommendedName>
</protein>
<dbReference type="GO" id="GO:0004556">
    <property type="term" value="F:alpha-amylase activity"/>
    <property type="evidence" value="ECO:0007669"/>
    <property type="project" value="UniProtKB-UniRule"/>
</dbReference>
<dbReference type="InterPro" id="IPR006048">
    <property type="entry name" value="A-amylase/branching_C"/>
</dbReference>
<evidence type="ECO:0000256" key="4">
    <source>
        <dbReference type="ARBA" id="ARBA00008061"/>
    </source>
</evidence>
<evidence type="ECO:0000256" key="12">
    <source>
        <dbReference type="RuleBase" id="RU003615"/>
    </source>
</evidence>
<dbReference type="Gene3D" id="3.20.20.80">
    <property type="entry name" value="Glycosidases"/>
    <property type="match status" value="1"/>
</dbReference>
<dbReference type="InterPro" id="IPR006047">
    <property type="entry name" value="GH13_cat_dom"/>
</dbReference>
<keyword evidence="6" id="KW-0479">Metal-binding</keyword>
<dbReference type="OrthoDB" id="550577at2759"/>
<evidence type="ECO:0000256" key="10">
    <source>
        <dbReference type="ARBA" id="ARBA00023277"/>
    </source>
</evidence>
<accession>A0A8J1TWX9</accession>
<evidence type="ECO:0000256" key="13">
    <source>
        <dbReference type="RuleBase" id="RU361134"/>
    </source>
</evidence>
<evidence type="ECO:0000256" key="11">
    <source>
        <dbReference type="ARBA" id="ARBA00023295"/>
    </source>
</evidence>
<comment type="catalytic activity">
    <reaction evidence="1 13">
        <text>Endohydrolysis of (1-&gt;4)-alpha-D-glucosidic linkages in polysaccharides containing three or more (1-&gt;4)-alpha-linked D-glucose units.</text>
        <dbReference type="EC" id="3.2.1.1"/>
    </reaction>
</comment>
<evidence type="ECO:0000256" key="8">
    <source>
        <dbReference type="ARBA" id="ARBA00022837"/>
    </source>
</evidence>
<comment type="similarity">
    <text evidence="4 12">Belongs to the glycosyl hydrolase 13 family.</text>
</comment>
<dbReference type="InterPro" id="IPR031319">
    <property type="entry name" value="A-amylase_C"/>
</dbReference>
<keyword evidence="10 13" id="KW-0119">Carbohydrate metabolism</keyword>
<dbReference type="Proteomes" id="UP000749559">
    <property type="component" value="Unassembled WGS sequence"/>
</dbReference>
<dbReference type="SMART" id="SM00632">
    <property type="entry name" value="Aamy_C"/>
    <property type="match status" value="1"/>
</dbReference>
<organism evidence="14 15">
    <name type="scientific">Owenia fusiformis</name>
    <name type="common">Polychaete worm</name>
    <dbReference type="NCBI Taxonomy" id="6347"/>
    <lineage>
        <taxon>Eukaryota</taxon>
        <taxon>Metazoa</taxon>
        <taxon>Spiralia</taxon>
        <taxon>Lophotrochozoa</taxon>
        <taxon>Annelida</taxon>
        <taxon>Polychaeta</taxon>
        <taxon>Sedentaria</taxon>
        <taxon>Canalipalpata</taxon>
        <taxon>Sabellida</taxon>
        <taxon>Oweniida</taxon>
        <taxon>Oweniidae</taxon>
        <taxon>Owenia</taxon>
    </lineage>
</organism>
<evidence type="ECO:0000256" key="9">
    <source>
        <dbReference type="ARBA" id="ARBA00023214"/>
    </source>
</evidence>
<evidence type="ECO:0000256" key="7">
    <source>
        <dbReference type="ARBA" id="ARBA00022801"/>
    </source>
</evidence>
<comment type="cofactor">
    <cofactor evidence="2">
        <name>Ca(2+)</name>
        <dbReference type="ChEBI" id="CHEBI:29108"/>
    </cofactor>
</comment>